<dbReference type="PANTHER" id="PTHR45138">
    <property type="entry name" value="REGULATORY COMPONENTS OF SENSORY TRANSDUCTION SYSTEM"/>
    <property type="match status" value="1"/>
</dbReference>
<keyword evidence="1" id="KW-0597">Phosphoprotein</keyword>
<dbReference type="Pfam" id="PF00990">
    <property type="entry name" value="GGDEF"/>
    <property type="match status" value="1"/>
</dbReference>
<dbReference type="EMBL" id="CP030032">
    <property type="protein sequence ID" value="AWV87917.1"/>
    <property type="molecule type" value="Genomic_DNA"/>
</dbReference>
<dbReference type="SUPFAM" id="SSF52172">
    <property type="entry name" value="CheY-like"/>
    <property type="match status" value="2"/>
</dbReference>
<comment type="caution">
    <text evidence="1">Lacks conserved residue(s) required for the propagation of feature annotation.</text>
</comment>
<protein>
    <submittedName>
        <fullName evidence="3">Uncharacterized protein</fullName>
    </submittedName>
</protein>
<dbReference type="FunFam" id="3.30.70.270:FF:000001">
    <property type="entry name" value="Diguanylate cyclase domain protein"/>
    <property type="match status" value="1"/>
</dbReference>
<proteinExistence type="predicted"/>
<name>A0A2Z4FG75_9DELT</name>
<dbReference type="RefSeq" id="WP_111331201.1">
    <property type="nucleotide sequence ID" value="NZ_CP030032.1"/>
</dbReference>
<dbReference type="GO" id="GO:0052621">
    <property type="term" value="F:diguanylate cyclase activity"/>
    <property type="evidence" value="ECO:0007669"/>
    <property type="project" value="TreeGrafter"/>
</dbReference>
<reference evidence="3 4" key="1">
    <citation type="submission" date="2018-06" db="EMBL/GenBank/DDBJ databases">
        <title>Lujinxingia sediminis gen. nov. sp. nov., a new facultative anaerobic member of the class Deltaproteobacteria, and proposal of Lujinxingaceae fam. nov.</title>
        <authorList>
            <person name="Guo L.-Y."/>
            <person name="Li C.-M."/>
            <person name="Wang S."/>
            <person name="Du Z.-J."/>
        </authorList>
    </citation>
    <scope>NUCLEOTIDE SEQUENCE [LARGE SCALE GENOMIC DNA]</scope>
    <source>
        <strain evidence="3 4">FA350</strain>
    </source>
</reference>
<evidence type="ECO:0000256" key="2">
    <source>
        <dbReference type="SAM" id="MobiDB-lite"/>
    </source>
</evidence>
<dbReference type="CDD" id="cd01949">
    <property type="entry name" value="GGDEF"/>
    <property type="match status" value="1"/>
</dbReference>
<dbReference type="PROSITE" id="PS50110">
    <property type="entry name" value="RESPONSE_REGULATORY"/>
    <property type="match status" value="2"/>
</dbReference>
<dbReference type="PANTHER" id="PTHR45138:SF9">
    <property type="entry name" value="DIGUANYLATE CYCLASE DGCM-RELATED"/>
    <property type="match status" value="1"/>
</dbReference>
<accession>A0A2Z4FG75</accession>
<organism evidence="3 4">
    <name type="scientific">Bradymonas sediminis</name>
    <dbReference type="NCBI Taxonomy" id="1548548"/>
    <lineage>
        <taxon>Bacteria</taxon>
        <taxon>Deltaproteobacteria</taxon>
        <taxon>Bradymonadales</taxon>
        <taxon>Bradymonadaceae</taxon>
        <taxon>Bradymonas</taxon>
    </lineage>
</organism>
<dbReference type="Gene3D" id="3.30.70.270">
    <property type="match status" value="1"/>
</dbReference>
<dbReference type="InterPro" id="IPR029787">
    <property type="entry name" value="Nucleotide_cyclase"/>
</dbReference>
<dbReference type="GO" id="GO:1902201">
    <property type="term" value="P:negative regulation of bacterial-type flagellum-dependent cell motility"/>
    <property type="evidence" value="ECO:0007669"/>
    <property type="project" value="TreeGrafter"/>
</dbReference>
<dbReference type="InterPro" id="IPR043128">
    <property type="entry name" value="Rev_trsase/Diguanyl_cyclase"/>
</dbReference>
<dbReference type="InterPro" id="IPR000160">
    <property type="entry name" value="GGDEF_dom"/>
</dbReference>
<dbReference type="KEGG" id="bsed:DN745_00665"/>
<keyword evidence="4" id="KW-1185">Reference proteome</keyword>
<dbReference type="OrthoDB" id="9778432at2"/>
<dbReference type="AlphaFoldDB" id="A0A2Z4FG75"/>
<dbReference type="InterPro" id="IPR001789">
    <property type="entry name" value="Sig_transdc_resp-reg_receiver"/>
</dbReference>
<feature type="region of interest" description="Disordered" evidence="2">
    <location>
        <begin position="1"/>
        <end position="22"/>
    </location>
</feature>
<dbReference type="NCBIfam" id="TIGR00254">
    <property type="entry name" value="GGDEF"/>
    <property type="match status" value="1"/>
</dbReference>
<evidence type="ECO:0000256" key="1">
    <source>
        <dbReference type="PROSITE-ProRule" id="PRU00169"/>
    </source>
</evidence>
<dbReference type="GO" id="GO:0043709">
    <property type="term" value="P:cell adhesion involved in single-species biofilm formation"/>
    <property type="evidence" value="ECO:0007669"/>
    <property type="project" value="TreeGrafter"/>
</dbReference>
<dbReference type="PROSITE" id="PS50887">
    <property type="entry name" value="GGDEF"/>
    <property type="match status" value="1"/>
</dbReference>
<dbReference type="SUPFAM" id="SSF55073">
    <property type="entry name" value="Nucleotide cyclase"/>
    <property type="match status" value="1"/>
</dbReference>
<dbReference type="InterPro" id="IPR050469">
    <property type="entry name" value="Diguanylate_Cyclase"/>
</dbReference>
<feature type="compositionally biased region" description="Basic and acidic residues" evidence="2">
    <location>
        <begin position="1"/>
        <end position="10"/>
    </location>
</feature>
<dbReference type="SMART" id="SM00267">
    <property type="entry name" value="GGDEF"/>
    <property type="match status" value="1"/>
</dbReference>
<dbReference type="InterPro" id="IPR011006">
    <property type="entry name" value="CheY-like_superfamily"/>
</dbReference>
<dbReference type="GO" id="GO:0000160">
    <property type="term" value="P:phosphorelay signal transduction system"/>
    <property type="evidence" value="ECO:0007669"/>
    <property type="project" value="InterPro"/>
</dbReference>
<sequence length="451" mass="50532">MRILPRDATRSRSHTGLDAEPSLPILDRPAGVLWVDDDPQFTARARTLAEQSLLHLHVARTPDEASEIVAIYGSEIVAGFLNIDLLGEPSTEAWLTETRAHPKARRIPLAFLSARDDLRTRVWAAHEGARLFLNTPVDPTELSQAINQLVALRRAARPSILIVDEDRDFAGALSDQLNAYGMQSVALDDASQLLTQLQCSDPDAVIVDAQTPDINGFDLCRVLRTHSRWQDLPVLIMGRDNRLGARLAAFEAGSDDFLPRHSAPAEFLVRIQTHIERSRMMRERADRDPLTGLLTRRALLESLAARLSEVSRKKQNLAFCLLDLDHFKRINDTHGHLAGDRVLAGLGRLLQNRFRVEDLRGRWGGEEFVVVMANEGMHNARTILERIRREFAELDFQAVNGENFRVSFSAGIAEFPTHGRDVEAIFSTADRHLYAAKAAGRNRIIRTPQIN</sequence>
<dbReference type="Gene3D" id="3.40.50.2300">
    <property type="match status" value="2"/>
</dbReference>
<feature type="modified residue" description="4-aspartylphosphate" evidence="1">
    <location>
        <position position="208"/>
    </location>
</feature>
<dbReference type="Proteomes" id="UP000249799">
    <property type="component" value="Chromosome"/>
</dbReference>
<dbReference type="Pfam" id="PF00072">
    <property type="entry name" value="Response_reg"/>
    <property type="match status" value="1"/>
</dbReference>
<gene>
    <name evidence="3" type="ORF">DN745_00665</name>
</gene>
<evidence type="ECO:0000313" key="4">
    <source>
        <dbReference type="Proteomes" id="UP000249799"/>
    </source>
</evidence>
<dbReference type="GO" id="GO:0005886">
    <property type="term" value="C:plasma membrane"/>
    <property type="evidence" value="ECO:0007669"/>
    <property type="project" value="TreeGrafter"/>
</dbReference>
<dbReference type="CDD" id="cd00156">
    <property type="entry name" value="REC"/>
    <property type="match status" value="1"/>
</dbReference>
<evidence type="ECO:0000313" key="3">
    <source>
        <dbReference type="EMBL" id="AWV87917.1"/>
    </source>
</evidence>
<dbReference type="SMART" id="SM00448">
    <property type="entry name" value="REC"/>
    <property type="match status" value="2"/>
</dbReference>